<dbReference type="SUPFAM" id="SSF56112">
    <property type="entry name" value="Protein kinase-like (PK-like)"/>
    <property type="match status" value="1"/>
</dbReference>
<dbReference type="Pfam" id="PF14479">
    <property type="entry name" value="HeLo"/>
    <property type="match status" value="1"/>
</dbReference>
<keyword evidence="2" id="KW-0808">Transferase</keyword>
<name>A0A0G4PSM7_PENC3</name>
<dbReference type="Gene3D" id="1.20.120.1020">
    <property type="entry name" value="Prion-inhibition and propagation, HeLo domain"/>
    <property type="match status" value="1"/>
</dbReference>
<dbReference type="Proteomes" id="UP000053732">
    <property type="component" value="Unassembled WGS sequence"/>
</dbReference>
<gene>
    <name evidence="2" type="ORF">PCAMFM013_S033g000076</name>
</gene>
<evidence type="ECO:0000259" key="1">
    <source>
        <dbReference type="PROSITE" id="PS50011"/>
    </source>
</evidence>
<evidence type="ECO:0000313" key="3">
    <source>
        <dbReference type="Proteomes" id="UP000053732"/>
    </source>
</evidence>
<dbReference type="GO" id="GO:0004672">
    <property type="term" value="F:protein kinase activity"/>
    <property type="evidence" value="ECO:0007669"/>
    <property type="project" value="InterPro"/>
</dbReference>
<dbReference type="InterPro" id="IPR000719">
    <property type="entry name" value="Prot_kinase_dom"/>
</dbReference>
<evidence type="ECO:0000313" key="2">
    <source>
        <dbReference type="EMBL" id="CRL29156.1"/>
    </source>
</evidence>
<accession>A0A0G4PSM7</accession>
<dbReference type="InterPro" id="IPR011009">
    <property type="entry name" value="Kinase-like_dom_sf"/>
</dbReference>
<dbReference type="InterPro" id="IPR038305">
    <property type="entry name" value="HeLo_sf"/>
</dbReference>
<feature type="domain" description="Protein kinase" evidence="1">
    <location>
        <begin position="287"/>
        <end position="612"/>
    </location>
</feature>
<dbReference type="InterPro" id="IPR029498">
    <property type="entry name" value="HeLo_dom"/>
</dbReference>
<organism evidence="2 3">
    <name type="scientific">Penicillium camemberti (strain FM 013)</name>
    <dbReference type="NCBI Taxonomy" id="1429867"/>
    <lineage>
        <taxon>Eukaryota</taxon>
        <taxon>Fungi</taxon>
        <taxon>Dikarya</taxon>
        <taxon>Ascomycota</taxon>
        <taxon>Pezizomycotina</taxon>
        <taxon>Eurotiomycetes</taxon>
        <taxon>Eurotiomycetidae</taxon>
        <taxon>Eurotiales</taxon>
        <taxon>Aspergillaceae</taxon>
        <taxon>Penicillium</taxon>
    </lineage>
</organism>
<keyword evidence="3" id="KW-1185">Reference proteome</keyword>
<dbReference type="PANTHER" id="PTHR37542">
    <property type="entry name" value="HELO DOMAIN-CONTAINING PROTEIN-RELATED"/>
    <property type="match status" value="1"/>
</dbReference>
<dbReference type="Pfam" id="PF24476">
    <property type="entry name" value="DUF7580"/>
    <property type="match status" value="1"/>
</dbReference>
<keyword evidence="2" id="KW-0418">Kinase</keyword>
<dbReference type="Gene3D" id="1.10.510.10">
    <property type="entry name" value="Transferase(Phosphotransferase) domain 1"/>
    <property type="match status" value="1"/>
</dbReference>
<protein>
    <submittedName>
        <fullName evidence="2">Protein kinase-like domain</fullName>
    </submittedName>
</protein>
<dbReference type="EMBL" id="HG793166">
    <property type="protein sequence ID" value="CRL29156.1"/>
    <property type="molecule type" value="Genomic_DNA"/>
</dbReference>
<dbReference type="AlphaFoldDB" id="A0A0G4PSM7"/>
<sequence>MADPLSILGAAVGVTSLIIQTLDECIKAYQYYAKAVGMPDEYRYCKIRLQMEQQRFLNFGLEAGVLYTDGTLCETLRINRSLLLAVLAEIKTLFEDYATRNGKYEETQGETRWGGQGEPETDLVTLICPPLDDSDSASFVSDEKKHQRLKRLRKVVQGIVQTGKNLRTIALEPKRLVWATVDKSSFENVIAKLGVLNSLLISLLDSARVERLQLTMDTSYNEILQIRDDIKGLSGLVEALSNGTDERDSSLGGAILHDNHIQQPFLREMEAQRKKLRYLKKLTEVKIQYKQIGGQMGAETVISGRKPLDLSHFYFNSPAIDQGFPESHISATYDGRNVWIEWSSYYSNQPHADSANSRLEDRIRLLTDLLCDEIPAAFRLPPCLGYLAFNHDDQTWFGIVFEKLPHHAITQVVTLRQLLQQQPVPSLSTRISLCATLAECVHTFHAVDWVHKGLRSEKIVFFSQPLLNLDLKEPFVLGYELSRPNMLDELSEKPRFNPREDIYRHPFAQSSQNSGDYRKSYDMYSLGILLIEIGTWKPIHEFLDFDNLDSARPSELIAVQKRLLKEDVFDNCLQRISSKLGDSYKEIVELCLRADEVERPVYDGESGTSIAVRLQRTLEQNIVRKLGSMERAMSSSHPL</sequence>
<proteinExistence type="predicted"/>
<reference evidence="2 3" key="1">
    <citation type="journal article" date="2014" name="Nat. Commun.">
        <title>Multiple recent horizontal transfers of a large genomic region in cheese making fungi.</title>
        <authorList>
            <person name="Cheeseman K."/>
            <person name="Ropars J."/>
            <person name="Renault P."/>
            <person name="Dupont J."/>
            <person name="Gouzy J."/>
            <person name="Branca A."/>
            <person name="Abraham A.L."/>
            <person name="Ceppi M."/>
            <person name="Conseiller E."/>
            <person name="Debuchy R."/>
            <person name="Malagnac F."/>
            <person name="Goarin A."/>
            <person name="Silar P."/>
            <person name="Lacoste S."/>
            <person name="Sallet E."/>
            <person name="Bensimon A."/>
            <person name="Giraud T."/>
            <person name="Brygoo Y."/>
        </authorList>
    </citation>
    <scope>NUCLEOTIDE SEQUENCE [LARGE SCALE GENOMIC DNA]</scope>
    <source>
        <strain evidence="3">FM 013</strain>
    </source>
</reference>
<dbReference type="PANTHER" id="PTHR37542:SF1">
    <property type="entry name" value="PRION-INHIBITION AND PROPAGATION HELO DOMAIN-CONTAINING PROTEIN"/>
    <property type="match status" value="1"/>
</dbReference>
<dbReference type="InterPro" id="IPR056002">
    <property type="entry name" value="DUF7580"/>
</dbReference>
<dbReference type="PROSITE" id="PS50011">
    <property type="entry name" value="PROTEIN_KINASE_DOM"/>
    <property type="match status" value="1"/>
</dbReference>
<dbReference type="GO" id="GO:0005524">
    <property type="term" value="F:ATP binding"/>
    <property type="evidence" value="ECO:0007669"/>
    <property type="project" value="InterPro"/>
</dbReference>